<reference evidence="9 10" key="1">
    <citation type="journal article" date="2021" name="Arch. Microbiol.">
        <title>Harenicola maris gen. nov., sp. nov. isolated from the Sea of Japan shallow sediments.</title>
        <authorList>
            <person name="Romanenko L.A."/>
            <person name="Kurilenko V.V."/>
            <person name="Chernysheva N.Y."/>
            <person name="Tekutyeva L.A."/>
            <person name="Velansky P.V."/>
            <person name="Svetashev V.I."/>
            <person name="Isaeva M.P."/>
        </authorList>
    </citation>
    <scope>NUCLEOTIDE SEQUENCE [LARGE SCALE GENOMIC DNA]</scope>
    <source>
        <strain evidence="9 10">KMM 3653</strain>
    </source>
</reference>
<comment type="subunit">
    <text evidence="6">Homotetramer.</text>
</comment>
<feature type="binding site" evidence="6">
    <location>
        <position position="199"/>
    </location>
    <ligand>
        <name>NAD(+)</name>
        <dbReference type="ChEBI" id="CHEBI:57540"/>
    </ligand>
</feature>
<keyword evidence="5 6" id="KW-0520">NAD</keyword>
<evidence type="ECO:0000256" key="6">
    <source>
        <dbReference type="HAMAP-Rule" id="MF_00627"/>
    </source>
</evidence>
<dbReference type="InterPro" id="IPR013154">
    <property type="entry name" value="ADH-like_N"/>
</dbReference>
<dbReference type="PROSITE" id="PS00059">
    <property type="entry name" value="ADH_ZINC"/>
    <property type="match status" value="1"/>
</dbReference>
<feature type="active site" description="Charge relay system" evidence="6">
    <location>
        <position position="44"/>
    </location>
</feature>
<sequence>MSNEMKALVKARPEPGLWMQTVPVPEPGPDEVLIRVKKSAICGTDVHIWKWDEWSAKTVPTPMVVGHEFCGEIVDMGAAATKFKIGQRVSGEGHIVCGTCRNCRAGRGHLCRNTKGVGVNHPGSFAEYLCIPQANVVPIPDDIPDEIAAIFDPFGNAVHTALSFDLVGEDVLVTGAGPIGIMGALVAQKVGARKVVITDISPYRIALAKQMGVQHVVNAEERNLSDVMQDIGMTEGFDVGLEMSGAAPAMRDMIDKMNNGGKIALLGIAPTEFAVDWNKIIFKMLNVKGIYGREMFETWYKMIALVQSGLDLTDLITHRIGIDDYAAGFDAMISGKAGKVVMSWD</sequence>
<feature type="binding site" evidence="6">
    <location>
        <position position="97"/>
    </location>
    <ligand>
        <name>Zn(2+)</name>
        <dbReference type="ChEBI" id="CHEBI:29105"/>
        <label>2</label>
    </ligand>
</feature>
<evidence type="ECO:0000313" key="9">
    <source>
        <dbReference type="EMBL" id="MBT0955831.1"/>
    </source>
</evidence>
<feature type="binding site" evidence="6">
    <location>
        <position position="179"/>
    </location>
    <ligand>
        <name>NAD(+)</name>
        <dbReference type="ChEBI" id="CHEBI:57540"/>
    </ligand>
</feature>
<feature type="active site" description="Charge relay system" evidence="6">
    <location>
        <position position="47"/>
    </location>
</feature>
<dbReference type="NCBIfam" id="NF003808">
    <property type="entry name" value="PRK05396.1"/>
    <property type="match status" value="1"/>
</dbReference>
<dbReference type="InterPro" id="IPR002328">
    <property type="entry name" value="ADH_Zn_CS"/>
</dbReference>
<dbReference type="HAMAP" id="MF_00627">
    <property type="entry name" value="Thr_dehydrog"/>
    <property type="match status" value="1"/>
</dbReference>
<feature type="domain" description="Enoyl reductase (ER)" evidence="8">
    <location>
        <begin position="16"/>
        <end position="342"/>
    </location>
</feature>
<comment type="similarity">
    <text evidence="6">Belongs to the zinc-containing alcohol dehydrogenase family.</text>
</comment>
<dbReference type="AlphaFoldDB" id="A0AAP2CLE5"/>
<dbReference type="InterPro" id="IPR020843">
    <property type="entry name" value="ER"/>
</dbReference>
<feature type="binding site" evidence="6">
    <location>
        <position position="42"/>
    </location>
    <ligand>
        <name>Zn(2+)</name>
        <dbReference type="ChEBI" id="CHEBI:29105"/>
        <label>1</label>
        <note>catalytic</note>
    </ligand>
</feature>
<keyword evidence="4 6" id="KW-0560">Oxidoreductase</keyword>
<dbReference type="SUPFAM" id="SSF50129">
    <property type="entry name" value="GroES-like"/>
    <property type="match status" value="1"/>
</dbReference>
<name>A0AAP2CLE5_9RHOB</name>
<keyword evidence="1 6" id="KW-0963">Cytoplasm</keyword>
<dbReference type="Proteomes" id="UP001315686">
    <property type="component" value="Unassembled WGS sequence"/>
</dbReference>
<dbReference type="InterPro" id="IPR013149">
    <property type="entry name" value="ADH-like_C"/>
</dbReference>
<evidence type="ECO:0000256" key="5">
    <source>
        <dbReference type="ARBA" id="ARBA00023027"/>
    </source>
</evidence>
<dbReference type="Gene3D" id="3.90.180.10">
    <property type="entry name" value="Medium-chain alcohol dehydrogenases, catalytic domain"/>
    <property type="match status" value="1"/>
</dbReference>
<feature type="binding site" evidence="6">
    <location>
        <position position="111"/>
    </location>
    <ligand>
        <name>Zn(2+)</name>
        <dbReference type="ChEBI" id="CHEBI:29105"/>
        <label>2</label>
    </ligand>
</feature>
<dbReference type="InterPro" id="IPR036291">
    <property type="entry name" value="NAD(P)-bd_dom_sf"/>
</dbReference>
<feature type="binding site" evidence="6">
    <location>
        <position position="67"/>
    </location>
    <ligand>
        <name>Zn(2+)</name>
        <dbReference type="ChEBI" id="CHEBI:29105"/>
        <label>1</label>
        <note>catalytic</note>
    </ligand>
</feature>
<dbReference type="Pfam" id="PF08240">
    <property type="entry name" value="ADH_N"/>
    <property type="match status" value="1"/>
</dbReference>
<protein>
    <recommendedName>
        <fullName evidence="6 7">L-threonine 3-dehydrogenase</fullName>
        <shortName evidence="6">TDH</shortName>
        <ecNumber evidence="6 7">1.1.1.103</ecNumber>
    </recommendedName>
</protein>
<dbReference type="Pfam" id="PF00107">
    <property type="entry name" value="ADH_zinc_N"/>
    <property type="match status" value="1"/>
</dbReference>
<organism evidence="9 10">
    <name type="scientific">Harenicola maris</name>
    <dbReference type="NCBI Taxonomy" id="2841044"/>
    <lineage>
        <taxon>Bacteria</taxon>
        <taxon>Pseudomonadati</taxon>
        <taxon>Pseudomonadota</taxon>
        <taxon>Alphaproteobacteria</taxon>
        <taxon>Rhodobacterales</taxon>
        <taxon>Paracoccaceae</taxon>
        <taxon>Harenicola</taxon>
    </lineage>
</organism>
<dbReference type="GO" id="GO:0005737">
    <property type="term" value="C:cytoplasm"/>
    <property type="evidence" value="ECO:0007669"/>
    <property type="project" value="UniProtKB-SubCell"/>
</dbReference>
<dbReference type="InterPro" id="IPR050129">
    <property type="entry name" value="Zn_alcohol_dh"/>
</dbReference>
<feature type="binding site" evidence="6">
    <location>
        <position position="103"/>
    </location>
    <ligand>
        <name>Zn(2+)</name>
        <dbReference type="ChEBI" id="CHEBI:29105"/>
        <label>2</label>
    </ligand>
</feature>
<dbReference type="PANTHER" id="PTHR43401">
    <property type="entry name" value="L-THREONINE 3-DEHYDROGENASE"/>
    <property type="match status" value="1"/>
</dbReference>
<comment type="caution">
    <text evidence="9">The sequence shown here is derived from an EMBL/GenBank/DDBJ whole genome shotgun (WGS) entry which is preliminary data.</text>
</comment>
<dbReference type="GO" id="GO:0008743">
    <property type="term" value="F:L-threonine 3-dehydrogenase activity"/>
    <property type="evidence" value="ECO:0007669"/>
    <property type="project" value="UniProtKB-UniRule"/>
</dbReference>
<dbReference type="PANTHER" id="PTHR43401:SF2">
    <property type="entry name" value="L-THREONINE 3-DEHYDROGENASE"/>
    <property type="match status" value="1"/>
</dbReference>
<evidence type="ECO:0000259" key="8">
    <source>
        <dbReference type="SMART" id="SM00829"/>
    </source>
</evidence>
<keyword evidence="10" id="KW-1185">Reference proteome</keyword>
<feature type="binding site" evidence="6">
    <location>
        <position position="100"/>
    </location>
    <ligand>
        <name>Zn(2+)</name>
        <dbReference type="ChEBI" id="CHEBI:29105"/>
        <label>2</label>
    </ligand>
</feature>
<evidence type="ECO:0000256" key="2">
    <source>
        <dbReference type="ARBA" id="ARBA00022723"/>
    </source>
</evidence>
<dbReference type="GO" id="GO:0008270">
    <property type="term" value="F:zinc ion binding"/>
    <property type="evidence" value="ECO:0007669"/>
    <property type="project" value="UniProtKB-UniRule"/>
</dbReference>
<evidence type="ECO:0000256" key="3">
    <source>
        <dbReference type="ARBA" id="ARBA00022833"/>
    </source>
</evidence>
<dbReference type="InterPro" id="IPR011032">
    <property type="entry name" value="GroES-like_sf"/>
</dbReference>
<evidence type="ECO:0000256" key="4">
    <source>
        <dbReference type="ARBA" id="ARBA00023002"/>
    </source>
</evidence>
<comment type="pathway">
    <text evidence="6">Amino-acid degradation; L-threonine degradation via oxydo-reductase pathway; glycine from L-threonine: step 1/2.</text>
</comment>
<comment type="cofactor">
    <cofactor evidence="6">
        <name>Zn(2+)</name>
        <dbReference type="ChEBI" id="CHEBI:29105"/>
    </cofactor>
    <text evidence="6">Binds 2 Zn(2+) ions per subunit.</text>
</comment>
<evidence type="ECO:0000256" key="1">
    <source>
        <dbReference type="ARBA" id="ARBA00022490"/>
    </source>
</evidence>
<keyword evidence="2 6" id="KW-0479">Metal-binding</keyword>
<proteinExistence type="inferred from homology"/>
<feature type="binding site" evidence="6">
    <location>
        <position position="68"/>
    </location>
    <ligand>
        <name>Zn(2+)</name>
        <dbReference type="ChEBI" id="CHEBI:29105"/>
        <label>1</label>
        <note>catalytic</note>
    </ligand>
</feature>
<dbReference type="Gene3D" id="3.40.50.720">
    <property type="entry name" value="NAD(P)-binding Rossmann-like Domain"/>
    <property type="match status" value="1"/>
</dbReference>
<accession>A0AAP2CLE5</accession>
<dbReference type="EMBL" id="JADQAZ010000001">
    <property type="protein sequence ID" value="MBT0955831.1"/>
    <property type="molecule type" value="Genomic_DNA"/>
</dbReference>
<keyword evidence="3 6" id="KW-0862">Zinc</keyword>
<dbReference type="GO" id="GO:0006567">
    <property type="term" value="P:L-threonine catabolic process"/>
    <property type="evidence" value="ECO:0007669"/>
    <property type="project" value="UniProtKB-UniRule"/>
</dbReference>
<dbReference type="NCBIfam" id="TIGR00692">
    <property type="entry name" value="tdh"/>
    <property type="match status" value="1"/>
</dbReference>
<feature type="binding site" evidence="6">
    <location>
        <position position="204"/>
    </location>
    <ligand>
        <name>NAD(+)</name>
        <dbReference type="ChEBI" id="CHEBI:57540"/>
    </ligand>
</feature>
<dbReference type="SMART" id="SM00829">
    <property type="entry name" value="PKS_ER"/>
    <property type="match status" value="1"/>
</dbReference>
<evidence type="ECO:0000256" key="7">
    <source>
        <dbReference type="NCBIfam" id="TIGR00692"/>
    </source>
</evidence>
<dbReference type="EC" id="1.1.1.103" evidence="6 7"/>
<dbReference type="InterPro" id="IPR004627">
    <property type="entry name" value="L-Threonine_3-DHase"/>
</dbReference>
<evidence type="ECO:0000313" key="10">
    <source>
        <dbReference type="Proteomes" id="UP001315686"/>
    </source>
</evidence>
<gene>
    <name evidence="6 9" type="primary">tdh</name>
    <name evidence="9" type="ORF">IV417_00410</name>
</gene>
<dbReference type="SUPFAM" id="SSF51735">
    <property type="entry name" value="NAD(P)-binding Rossmann-fold domains"/>
    <property type="match status" value="1"/>
</dbReference>
<comment type="function">
    <text evidence="6">Catalyzes the NAD(+)-dependent oxidation of L-threonine to 2-amino-3-ketobutyrate.</text>
</comment>
<comment type="subcellular location">
    <subcellularLocation>
        <location evidence="6">Cytoplasm</location>
    </subcellularLocation>
</comment>
<feature type="site" description="Important for catalytic activity for the proton relay mechanism but does not participate directly in the coordination of zinc atom" evidence="6">
    <location>
        <position position="152"/>
    </location>
</feature>
<feature type="binding site" evidence="6">
    <location>
        <begin position="266"/>
        <end position="268"/>
    </location>
    <ligand>
        <name>NAD(+)</name>
        <dbReference type="ChEBI" id="CHEBI:57540"/>
    </ligand>
</feature>
<comment type="catalytic activity">
    <reaction evidence="6">
        <text>L-threonine + NAD(+) = (2S)-2-amino-3-oxobutanoate + NADH + H(+)</text>
        <dbReference type="Rhea" id="RHEA:13161"/>
        <dbReference type="ChEBI" id="CHEBI:15378"/>
        <dbReference type="ChEBI" id="CHEBI:57540"/>
        <dbReference type="ChEBI" id="CHEBI:57926"/>
        <dbReference type="ChEBI" id="CHEBI:57945"/>
        <dbReference type="ChEBI" id="CHEBI:78948"/>
        <dbReference type="EC" id="1.1.1.103"/>
    </reaction>
</comment>
<feature type="binding site" evidence="6">
    <location>
        <begin position="290"/>
        <end position="291"/>
    </location>
    <ligand>
        <name>NAD(+)</name>
        <dbReference type="ChEBI" id="CHEBI:57540"/>
    </ligand>
</feature>